<feature type="transmembrane region" description="Helical" evidence="1">
    <location>
        <begin position="67"/>
        <end position="86"/>
    </location>
</feature>
<protein>
    <submittedName>
        <fullName evidence="2">Uncharacterized protein</fullName>
    </submittedName>
</protein>
<dbReference type="RefSeq" id="WP_150894178.1">
    <property type="nucleotide sequence ID" value="NZ_VYUY01000015.1"/>
</dbReference>
<evidence type="ECO:0000256" key="1">
    <source>
        <dbReference type="SAM" id="Phobius"/>
    </source>
</evidence>
<accession>A0A5N0TC79</accession>
<keyword evidence="1" id="KW-1133">Transmembrane helix</keyword>
<keyword evidence="1" id="KW-0472">Membrane</keyword>
<comment type="caution">
    <text evidence="2">The sequence shown here is derived from an EMBL/GenBank/DDBJ whole genome shotgun (WGS) entry which is preliminary data.</text>
</comment>
<organism evidence="2 3">
    <name type="scientific">Microbacterium caowuchunii</name>
    <dbReference type="NCBI Taxonomy" id="2614638"/>
    <lineage>
        <taxon>Bacteria</taxon>
        <taxon>Bacillati</taxon>
        <taxon>Actinomycetota</taxon>
        <taxon>Actinomycetes</taxon>
        <taxon>Micrococcales</taxon>
        <taxon>Microbacteriaceae</taxon>
        <taxon>Microbacterium</taxon>
    </lineage>
</organism>
<gene>
    <name evidence="2" type="ORF">F6B40_11720</name>
</gene>
<feature type="transmembrane region" description="Helical" evidence="1">
    <location>
        <begin position="28"/>
        <end position="61"/>
    </location>
</feature>
<name>A0A5N0TC79_9MICO</name>
<sequence length="108" mass="11541">MMVAPGGRRVPERSTSVPLRRLRRAARAWWAAVTSGRFFTWWSAAVSLLASVTVLGSYFGVTQAQDYHVAVGVSAIGWAVIAALVLPVAWTERRVHGGCACAGGVSRT</sequence>
<evidence type="ECO:0000313" key="2">
    <source>
        <dbReference type="EMBL" id="KAA9132351.1"/>
    </source>
</evidence>
<proteinExistence type="predicted"/>
<dbReference type="AlphaFoldDB" id="A0A5N0TC79"/>
<keyword evidence="3" id="KW-1185">Reference proteome</keyword>
<keyword evidence="1" id="KW-0812">Transmembrane</keyword>
<reference evidence="3" key="1">
    <citation type="submission" date="2019-09" db="EMBL/GenBank/DDBJ databases">
        <title>Mumia zhuanghuii sp. nov. isolated from the intestinal contents of plateau pika (Ochotona curzoniae) in the Qinghai-Tibet plateau of China.</title>
        <authorList>
            <person name="Tian Z."/>
        </authorList>
    </citation>
    <scope>NUCLEOTIDE SEQUENCE [LARGE SCALE GENOMIC DNA]</scope>
    <source>
        <strain evidence="3">L-033</strain>
    </source>
</reference>
<dbReference type="EMBL" id="VYUY01000015">
    <property type="protein sequence ID" value="KAA9132351.1"/>
    <property type="molecule type" value="Genomic_DNA"/>
</dbReference>
<evidence type="ECO:0000313" key="3">
    <source>
        <dbReference type="Proteomes" id="UP000326838"/>
    </source>
</evidence>
<dbReference type="Proteomes" id="UP000326838">
    <property type="component" value="Unassembled WGS sequence"/>
</dbReference>